<dbReference type="HOGENOM" id="CLU_847149_0_0_3"/>
<gene>
    <name evidence="2" type="ordered locus">Tery_2012</name>
</gene>
<evidence type="ECO:0000313" key="2">
    <source>
        <dbReference type="EMBL" id="ABG51260.1"/>
    </source>
</evidence>
<protein>
    <submittedName>
        <fullName evidence="2">Peptidase C14, caspase catalytic subunit P20</fullName>
    </submittedName>
</protein>
<keyword evidence="1" id="KW-0472">Membrane</keyword>
<organism evidence="2">
    <name type="scientific">Trichodesmium erythraeum (strain IMS101)</name>
    <dbReference type="NCBI Taxonomy" id="203124"/>
    <lineage>
        <taxon>Bacteria</taxon>
        <taxon>Bacillati</taxon>
        <taxon>Cyanobacteriota</taxon>
        <taxon>Cyanophyceae</taxon>
        <taxon>Oscillatoriophycideae</taxon>
        <taxon>Oscillatoriales</taxon>
        <taxon>Microcoleaceae</taxon>
        <taxon>Trichodesmium</taxon>
    </lineage>
</organism>
<dbReference type="RefSeq" id="WP_011611633.1">
    <property type="nucleotide sequence ID" value="NC_008312.1"/>
</dbReference>
<reference evidence="2" key="1">
    <citation type="submission" date="2006-06" db="EMBL/GenBank/DDBJ databases">
        <title>Complete sequence of Trichodesmium erythraeum IMS101.</title>
        <authorList>
            <consortium name="US DOE Joint Genome Institute"/>
            <person name="Copeland A."/>
            <person name="Lucas S."/>
            <person name="Lapidus A."/>
            <person name="Barry K."/>
            <person name="Detter J.C."/>
            <person name="Glavina del Rio T."/>
            <person name="Hammon N."/>
            <person name="Israni S."/>
            <person name="Dalin E."/>
            <person name="Tice H."/>
            <person name="Pitluck S."/>
            <person name="Kiss H."/>
            <person name="Munk A.C."/>
            <person name="Brettin T."/>
            <person name="Bruce D."/>
            <person name="Han C."/>
            <person name="Tapia R."/>
            <person name="Gilna P."/>
            <person name="Schmutz J."/>
            <person name="Larimer F."/>
            <person name="Land M."/>
            <person name="Hauser L."/>
            <person name="Kyrpides N."/>
            <person name="Kim E."/>
            <person name="Richardson P."/>
        </authorList>
    </citation>
    <scope>NUCLEOTIDE SEQUENCE [LARGE SCALE GENOMIC DNA]</scope>
    <source>
        <strain evidence="2">IMS101</strain>
    </source>
</reference>
<keyword evidence="1" id="KW-0812">Transmembrane</keyword>
<sequence>MNKNINNTVASQENNKNNIKEQVEMSNNIAQDIQLDKYFLQKLIIGSSLTSLALLLGVFLTNKSIFVRKNVVNEGNLSTIKTEEYTSSELTLPVSPLVSATVGQSTKKTSINKKDILNQLILSEALTLLNLVSASSFSQAIIKASEIPQSDPLYPKAKNQIENWSLTILDIASGRALKGDYDGAIAAAKLVPRNVRPIYQEAQLAIAEWQTETAKQKKVKEGFNEALLKSAKEQIKPGQASSYIIAINEARKIRSSEPKYEKAQKLIAQWSDTIFSIAKVRAKNKNLSEAILAGELVPYGTPTYESAQKALADWKSQKQTKKRNEQIR</sequence>
<evidence type="ECO:0000256" key="1">
    <source>
        <dbReference type="SAM" id="Phobius"/>
    </source>
</evidence>
<dbReference type="OrthoDB" id="581349at2"/>
<feature type="transmembrane region" description="Helical" evidence="1">
    <location>
        <begin position="43"/>
        <end position="60"/>
    </location>
</feature>
<dbReference type="eggNOG" id="COG4249">
    <property type="taxonomic scope" value="Bacteria"/>
</dbReference>
<proteinExistence type="predicted"/>
<dbReference type="STRING" id="203124.Tery_2012"/>
<dbReference type="AlphaFoldDB" id="Q113R4"/>
<dbReference type="KEGG" id="ter:Tery_2012"/>
<keyword evidence="1" id="KW-1133">Transmembrane helix</keyword>
<name>Q113R4_TRIEI</name>
<dbReference type="EMBL" id="CP000393">
    <property type="protein sequence ID" value="ABG51260.1"/>
    <property type="molecule type" value="Genomic_DNA"/>
</dbReference>
<accession>Q113R4</accession>